<dbReference type="InterPro" id="IPR013122">
    <property type="entry name" value="PKD1_2_channel"/>
</dbReference>
<feature type="transmembrane region" description="Helical" evidence="7">
    <location>
        <begin position="370"/>
        <end position="391"/>
    </location>
</feature>
<gene>
    <name evidence="11" type="primary">LOC108017024</name>
</gene>
<protein>
    <submittedName>
        <fullName evidence="11">Polycystin-2-like</fullName>
    </submittedName>
</protein>
<keyword evidence="5 7" id="KW-0472">Membrane</keyword>
<dbReference type="GO" id="GO:0005509">
    <property type="term" value="F:calcium ion binding"/>
    <property type="evidence" value="ECO:0007669"/>
    <property type="project" value="InterPro"/>
</dbReference>
<evidence type="ECO:0000256" key="5">
    <source>
        <dbReference type="ARBA" id="ARBA00023136"/>
    </source>
</evidence>
<evidence type="ECO:0000256" key="4">
    <source>
        <dbReference type="ARBA" id="ARBA00022989"/>
    </source>
</evidence>
<dbReference type="PANTHER" id="PTHR10877">
    <property type="entry name" value="POLYCYSTIN FAMILY MEMBER"/>
    <property type="match status" value="1"/>
</dbReference>
<dbReference type="GO" id="GO:0050982">
    <property type="term" value="P:detection of mechanical stimulus"/>
    <property type="evidence" value="ECO:0007669"/>
    <property type="project" value="TreeGrafter"/>
</dbReference>
<sequence length="726" mass="84670">MGKKDSNAIFYVTLVIIAVSGYCIWNFSGFSHEGAKFNMILVAFLAVSIIQIVVYTPIKYTIMSVDAACWPDHQPPVTPDKNAKVETFMDKVRLRLRSLKSELMITESHRNEKLNQQYRLIEGELVLTGMLFIMIFGMAIVLVDQLLYYNTESVENLFSFDRKNDVGLSQMVALPEVYTFIELCLIMAFTDESNTGNGAPWIHAEPVRMLGVVRLKQFRTENSRVGLSKPVFTKKDFSEGWLPYKRVPYTDKYWPIYEPWLSVVYSFEEKVLGDTYHGDFITYPETEGYQSLLSDTRTKSQMILKYLKEKKWLDYKTSALFIDFTLYNADANIFSVCRLWIEQFPFGNIHSHLDIDSEIFVEQMRSLSGFGMLVLFIFVIVWLQFAKVFFVKVWFEPRALKTLWIQVDALIIVLTFMVSVILAVRDNLVQSMIQNIEICVMVEFIDFRKPERLTYYADILKGFSIALVTMRLWKVLQFSGTFQLFTKSFSMAWQSLIWTMVVTIIFIVAIALTTVTINGNHITTFMDLTKGIVTVSCFAFGFTEVMKPPDLFFGGELLGIILYAIMGFVVKYLLINLIISMMRDQMAIAKANRDRVVLHRISFWEFLRVEYADCINRTLKVAHLKKRYYRKNRTVAENIERKMKHKERMAEMINTMEHYPRMIPEKRRDEELLQLRYRERIERTITMGAILQTQMELIERLMFGDDDGKLPNLDLPEENVPSTQKD</sequence>
<evidence type="ECO:0000313" key="11">
    <source>
        <dbReference type="RefSeq" id="XP_016939470.4"/>
    </source>
</evidence>
<feature type="transmembrane region" description="Helical" evidence="7">
    <location>
        <begin position="403"/>
        <end position="424"/>
    </location>
</feature>
<dbReference type="GO" id="GO:0005262">
    <property type="term" value="F:calcium channel activity"/>
    <property type="evidence" value="ECO:0007669"/>
    <property type="project" value="TreeGrafter"/>
</dbReference>
<dbReference type="AlphaFoldDB" id="A0AB39ZN56"/>
<dbReference type="InterPro" id="IPR051223">
    <property type="entry name" value="Polycystin"/>
</dbReference>
<evidence type="ECO:0000256" key="1">
    <source>
        <dbReference type="ARBA" id="ARBA00004141"/>
    </source>
</evidence>
<feature type="transmembrane region" description="Helical" evidence="7">
    <location>
        <begin position="7"/>
        <end position="27"/>
    </location>
</feature>
<name>A0AB39ZN56_DROSZ</name>
<keyword evidence="10" id="KW-1185">Reference proteome</keyword>
<evidence type="ECO:0000259" key="9">
    <source>
        <dbReference type="Pfam" id="PF20519"/>
    </source>
</evidence>
<evidence type="ECO:0000259" key="8">
    <source>
        <dbReference type="Pfam" id="PF08016"/>
    </source>
</evidence>
<comment type="similarity">
    <text evidence="2">Belongs to the polycystin family.</text>
</comment>
<dbReference type="RefSeq" id="XP_016939470.4">
    <property type="nucleotide sequence ID" value="XM_017083981.4"/>
</dbReference>
<reference evidence="11" key="1">
    <citation type="submission" date="2025-08" db="UniProtKB">
        <authorList>
            <consortium name="RefSeq"/>
        </authorList>
    </citation>
    <scope>IDENTIFICATION</scope>
</reference>
<feature type="transmembrane region" description="Helical" evidence="7">
    <location>
        <begin position="168"/>
        <end position="189"/>
    </location>
</feature>
<dbReference type="GO" id="GO:0016020">
    <property type="term" value="C:membrane"/>
    <property type="evidence" value="ECO:0007669"/>
    <property type="project" value="UniProtKB-SubCell"/>
</dbReference>
<keyword evidence="4 7" id="KW-1133">Transmembrane helix</keyword>
<dbReference type="PANTHER" id="PTHR10877:SF183">
    <property type="entry name" value="AT14535P-RELATED"/>
    <property type="match status" value="1"/>
</dbReference>
<dbReference type="GeneID" id="108017024"/>
<dbReference type="InterPro" id="IPR003915">
    <property type="entry name" value="PKD_2"/>
</dbReference>
<organism evidence="10 11">
    <name type="scientific">Drosophila suzukii</name>
    <name type="common">Spotted-wing drosophila fruit fly</name>
    <dbReference type="NCBI Taxonomy" id="28584"/>
    <lineage>
        <taxon>Eukaryota</taxon>
        <taxon>Metazoa</taxon>
        <taxon>Ecdysozoa</taxon>
        <taxon>Arthropoda</taxon>
        <taxon>Hexapoda</taxon>
        <taxon>Insecta</taxon>
        <taxon>Pterygota</taxon>
        <taxon>Neoptera</taxon>
        <taxon>Endopterygota</taxon>
        <taxon>Diptera</taxon>
        <taxon>Brachycera</taxon>
        <taxon>Muscomorpha</taxon>
        <taxon>Ephydroidea</taxon>
        <taxon>Drosophilidae</taxon>
        <taxon>Drosophila</taxon>
        <taxon>Sophophora</taxon>
    </lineage>
</organism>
<dbReference type="Pfam" id="PF20519">
    <property type="entry name" value="Polycystin_dom"/>
    <property type="match status" value="1"/>
</dbReference>
<feature type="transmembrane region" description="Helical" evidence="7">
    <location>
        <begin position="125"/>
        <end position="148"/>
    </location>
</feature>
<feature type="domain" description="Polycystin cation channel PKD1/PKD2" evidence="8">
    <location>
        <begin position="363"/>
        <end position="587"/>
    </location>
</feature>
<feature type="domain" description="Polycystin" evidence="9">
    <location>
        <begin position="168"/>
        <end position="357"/>
    </location>
</feature>
<dbReference type="Proteomes" id="UP001652628">
    <property type="component" value="Chromosome 3"/>
</dbReference>
<dbReference type="InterPro" id="IPR046791">
    <property type="entry name" value="Polycystin_dom"/>
</dbReference>
<accession>A0AB39ZN56</accession>
<evidence type="ECO:0000256" key="2">
    <source>
        <dbReference type="ARBA" id="ARBA00007200"/>
    </source>
</evidence>
<comment type="subcellular location">
    <subcellularLocation>
        <location evidence="1">Membrane</location>
        <topology evidence="1">Multi-pass membrane protein</topology>
    </subcellularLocation>
</comment>
<keyword evidence="6" id="KW-0325">Glycoprotein</keyword>
<evidence type="ECO:0000256" key="3">
    <source>
        <dbReference type="ARBA" id="ARBA00022692"/>
    </source>
</evidence>
<feature type="transmembrane region" description="Helical" evidence="7">
    <location>
        <begin position="493"/>
        <end position="516"/>
    </location>
</feature>
<dbReference type="PRINTS" id="PR01433">
    <property type="entry name" value="POLYCYSTIN2"/>
</dbReference>
<evidence type="ECO:0000313" key="10">
    <source>
        <dbReference type="Proteomes" id="UP001652628"/>
    </source>
</evidence>
<feature type="transmembrane region" description="Helical" evidence="7">
    <location>
        <begin position="39"/>
        <end position="58"/>
    </location>
</feature>
<feature type="transmembrane region" description="Helical" evidence="7">
    <location>
        <begin position="557"/>
        <end position="579"/>
    </location>
</feature>
<proteinExistence type="inferred from homology"/>
<evidence type="ECO:0000256" key="7">
    <source>
        <dbReference type="SAM" id="Phobius"/>
    </source>
</evidence>
<evidence type="ECO:0000256" key="6">
    <source>
        <dbReference type="ARBA" id="ARBA00023180"/>
    </source>
</evidence>
<keyword evidence="3 7" id="KW-0812">Transmembrane</keyword>
<dbReference type="Pfam" id="PF08016">
    <property type="entry name" value="PKD_channel"/>
    <property type="match status" value="1"/>
</dbReference>